<keyword evidence="1" id="KW-0472">Membrane</keyword>
<sequence>MSQNRNTTLPSTPLRDRHLVWALVALLVGALVSDVDAQVTLNLHVTSPDAGRAPSPLLIGETPDVEAAVADSADSAPIPTETTVTEAAEVEGEAVEGETSQDIQVEVVETAPPPANQAEQTATATLSVPADIPAREPRRLSVEPNLKSLLPPDYPAWIVSEPDYSPSVHLWPVGSLPTNAESELDGALKEPLLASVREYVDRVVVKEPGAYAQISALVDDAYIRLNLINDLEGYTAELETGGEPMYRKWVSVSTTPAQRLQILNWYKQSVQRERLGVLATSLITCLALVGLIHLALRSWRGAPKLASLGGGHPAEEAARPSHHSRKRRSLFPLAILLCIFVLPALVLLSFVSLKVHREGVPVHAERLHDVAPSVPAPPEVFAPEPDVSTMIPLPPSPPQAVTWTASYPPAHTRHPAPNYHHVSVTSSTPTTAPLHFIEGEVQMEHVPVAPAMQHTSSVRMNQLAWGPVILLVIGASAVGLTAFIWSRR</sequence>
<reference evidence="2 3" key="1">
    <citation type="submission" date="2019-02" db="EMBL/GenBank/DDBJ databases">
        <title>Deep-cultivation of Planctomycetes and their phenomic and genomic characterization uncovers novel biology.</title>
        <authorList>
            <person name="Wiegand S."/>
            <person name="Jogler M."/>
            <person name="Boedeker C."/>
            <person name="Pinto D."/>
            <person name="Vollmers J."/>
            <person name="Rivas-Marin E."/>
            <person name="Kohn T."/>
            <person name="Peeters S.H."/>
            <person name="Heuer A."/>
            <person name="Rast P."/>
            <person name="Oberbeckmann S."/>
            <person name="Bunk B."/>
            <person name="Jeske O."/>
            <person name="Meyerdierks A."/>
            <person name="Storesund J.E."/>
            <person name="Kallscheuer N."/>
            <person name="Luecker S."/>
            <person name="Lage O.M."/>
            <person name="Pohl T."/>
            <person name="Merkel B.J."/>
            <person name="Hornburger P."/>
            <person name="Mueller R.-W."/>
            <person name="Bruemmer F."/>
            <person name="Labrenz M."/>
            <person name="Spormann A.M."/>
            <person name="Op den Camp H."/>
            <person name="Overmann J."/>
            <person name="Amann R."/>
            <person name="Jetten M.S.M."/>
            <person name="Mascher T."/>
            <person name="Medema M.H."/>
            <person name="Devos D.P."/>
            <person name="Kaster A.-K."/>
            <person name="Ovreas L."/>
            <person name="Rohde M."/>
            <person name="Galperin M.Y."/>
            <person name="Jogler C."/>
        </authorList>
    </citation>
    <scope>NUCLEOTIDE SEQUENCE [LARGE SCALE GENOMIC DNA]</scope>
    <source>
        <strain evidence="2 3">Q31a</strain>
    </source>
</reference>
<accession>A0A518FZS5</accession>
<dbReference type="AlphaFoldDB" id="A0A518FZS5"/>
<evidence type="ECO:0000313" key="2">
    <source>
        <dbReference type="EMBL" id="QDV21853.1"/>
    </source>
</evidence>
<dbReference type="KEGG" id="ahel:Q31a_01320"/>
<gene>
    <name evidence="2" type="ORF">Q31a_01320</name>
</gene>
<protein>
    <submittedName>
        <fullName evidence="2">Uncharacterized protein</fullName>
    </submittedName>
</protein>
<feature type="transmembrane region" description="Helical" evidence="1">
    <location>
        <begin position="330"/>
        <end position="351"/>
    </location>
</feature>
<keyword evidence="1" id="KW-1133">Transmembrane helix</keyword>
<dbReference type="RefSeq" id="WP_145072574.1">
    <property type="nucleotide sequence ID" value="NZ_CP036298.1"/>
</dbReference>
<organism evidence="2 3">
    <name type="scientific">Aureliella helgolandensis</name>
    <dbReference type="NCBI Taxonomy" id="2527968"/>
    <lineage>
        <taxon>Bacteria</taxon>
        <taxon>Pseudomonadati</taxon>
        <taxon>Planctomycetota</taxon>
        <taxon>Planctomycetia</taxon>
        <taxon>Pirellulales</taxon>
        <taxon>Pirellulaceae</taxon>
        <taxon>Aureliella</taxon>
    </lineage>
</organism>
<dbReference type="Proteomes" id="UP000318017">
    <property type="component" value="Chromosome"/>
</dbReference>
<name>A0A518FZS5_9BACT</name>
<feature type="transmembrane region" description="Helical" evidence="1">
    <location>
        <begin position="275"/>
        <end position="296"/>
    </location>
</feature>
<evidence type="ECO:0000256" key="1">
    <source>
        <dbReference type="SAM" id="Phobius"/>
    </source>
</evidence>
<keyword evidence="3" id="KW-1185">Reference proteome</keyword>
<dbReference type="EMBL" id="CP036298">
    <property type="protein sequence ID" value="QDV21853.1"/>
    <property type="molecule type" value="Genomic_DNA"/>
</dbReference>
<feature type="transmembrane region" description="Helical" evidence="1">
    <location>
        <begin position="464"/>
        <end position="485"/>
    </location>
</feature>
<proteinExistence type="predicted"/>
<keyword evidence="1" id="KW-0812">Transmembrane</keyword>
<evidence type="ECO:0000313" key="3">
    <source>
        <dbReference type="Proteomes" id="UP000318017"/>
    </source>
</evidence>